<dbReference type="RefSeq" id="WP_048638675.1">
    <property type="nucleotide sequence ID" value="NZ_CGIG01000001.1"/>
</dbReference>
<proteinExistence type="inferred from homology"/>
<dbReference type="Pfam" id="PF01478">
    <property type="entry name" value="Peptidase_A24"/>
    <property type="match status" value="1"/>
</dbReference>
<keyword evidence="5 9" id="KW-0812">Transmembrane</keyword>
<comment type="function">
    <text evidence="9">Plays an essential role in type IV pili and type II pseudopili formation by proteolytically removing the leader sequence from substrate proteins and subsequently monomethylating the alpha-amino group of the newly exposed N-terminal phenylalanine.</text>
</comment>
<evidence type="ECO:0000256" key="10">
    <source>
        <dbReference type="SAM" id="Phobius"/>
    </source>
</evidence>
<reference evidence="14" key="1">
    <citation type="submission" date="2015-01" db="EMBL/GenBank/DDBJ databases">
        <authorList>
            <person name="Paterson Steve"/>
        </authorList>
    </citation>
    <scope>NUCLEOTIDE SEQUENCE [LARGE SCALE GENOMIC DNA]</scope>
    <source>
        <strain evidence="14">OBR1</strain>
    </source>
</reference>
<dbReference type="Gene3D" id="1.20.120.1220">
    <property type="match status" value="1"/>
</dbReference>
<feature type="transmembrane region" description="Helical" evidence="10">
    <location>
        <begin position="12"/>
        <end position="37"/>
    </location>
</feature>
<feature type="domain" description="Prepilin peptidase A24 N-terminal" evidence="12">
    <location>
        <begin position="22"/>
        <end position="123"/>
    </location>
</feature>
<sequence>MEPLTALSEAYSAGWLVSLAALGLIVGSFLNVVIYRLPRMLERRWRDDARRLLALPPAETEPRYDLLLPPSSCPRCRRPIAARDNIPLLSWLLLRGRARCCGWRIPWRYPLIELAAMLLFLLAGGLMPVGWPLAGALLLLPWLLTLTAIDARTWLLPDALTLPLLWLGLGFNLFDTFVPLAQAVAGAMAGYLLPWCLLWGFKLLRGKDGLGYGDLKLLAALGAWLGWQALPHLLLIAAGGGILATLIQRGITRQSVAQPLAFGPWLALGGAVCLLLQATGMTGTDY</sequence>
<feature type="transmembrane region" description="Helical" evidence="10">
    <location>
        <begin position="154"/>
        <end position="174"/>
    </location>
</feature>
<dbReference type="EC" id="2.1.1.-" evidence="9"/>
<dbReference type="InterPro" id="IPR010627">
    <property type="entry name" value="Prepilin_pept_A24_N"/>
</dbReference>
<dbReference type="GO" id="GO:0006465">
    <property type="term" value="P:signal peptide processing"/>
    <property type="evidence" value="ECO:0007669"/>
    <property type="project" value="TreeGrafter"/>
</dbReference>
<dbReference type="OrthoDB" id="9789291at2"/>
<evidence type="ECO:0000256" key="7">
    <source>
        <dbReference type="ARBA" id="ARBA00023136"/>
    </source>
</evidence>
<keyword evidence="3" id="KW-1003">Cell membrane</keyword>
<name>A0A0G4JZP7_9GAMM</name>
<dbReference type="EMBL" id="CGIG01000001">
    <property type="protein sequence ID" value="CPR19697.1"/>
    <property type="molecule type" value="Genomic_DNA"/>
</dbReference>
<evidence type="ECO:0000256" key="1">
    <source>
        <dbReference type="ARBA" id="ARBA00004429"/>
    </source>
</evidence>
<dbReference type="PANTHER" id="PTHR30487:SF0">
    <property type="entry name" value="PREPILIN LEADER PEPTIDASE_N-METHYLTRANSFERASE-RELATED"/>
    <property type="match status" value="1"/>
</dbReference>
<feature type="domain" description="Prepilin type IV endopeptidase peptidase" evidence="11">
    <location>
        <begin position="137"/>
        <end position="243"/>
    </location>
</feature>
<evidence type="ECO:0000256" key="5">
    <source>
        <dbReference type="ARBA" id="ARBA00022692"/>
    </source>
</evidence>
<evidence type="ECO:0000313" key="13">
    <source>
        <dbReference type="EMBL" id="CPR19697.1"/>
    </source>
</evidence>
<keyword evidence="9 13" id="KW-0808">Transferase</keyword>
<comment type="similarity">
    <text evidence="2 8">Belongs to the peptidase A24 family.</text>
</comment>
<keyword evidence="9 13" id="KW-0489">Methyltransferase</keyword>
<feature type="transmembrane region" description="Helical" evidence="10">
    <location>
        <begin position="114"/>
        <end position="134"/>
    </location>
</feature>
<dbReference type="Proteomes" id="UP000044377">
    <property type="component" value="Unassembled WGS sequence"/>
</dbReference>
<dbReference type="EC" id="3.4.23.43" evidence="9"/>
<keyword evidence="4" id="KW-0997">Cell inner membrane</keyword>
<keyword evidence="6 10" id="KW-1133">Transmembrane helix</keyword>
<evidence type="ECO:0000313" key="14">
    <source>
        <dbReference type="Proteomes" id="UP000044377"/>
    </source>
</evidence>
<dbReference type="GO" id="GO:0008168">
    <property type="term" value="F:methyltransferase activity"/>
    <property type="evidence" value="ECO:0007669"/>
    <property type="project" value="UniProtKB-KW"/>
</dbReference>
<dbReference type="InterPro" id="IPR014032">
    <property type="entry name" value="Peptidase_A24A_bac"/>
</dbReference>
<dbReference type="GO" id="GO:0005886">
    <property type="term" value="C:plasma membrane"/>
    <property type="evidence" value="ECO:0007669"/>
    <property type="project" value="UniProtKB-SubCell"/>
</dbReference>
<dbReference type="GO" id="GO:0032259">
    <property type="term" value="P:methylation"/>
    <property type="evidence" value="ECO:0007669"/>
    <property type="project" value="UniProtKB-KW"/>
</dbReference>
<keyword evidence="9 13" id="KW-0378">Hydrolase</keyword>
<keyword evidence="7 10" id="KW-0472">Membrane</keyword>
<accession>A0A0G4JZP7</accession>
<dbReference type="AlphaFoldDB" id="A0A0G4JZP7"/>
<comment type="subcellular location">
    <subcellularLocation>
        <location evidence="1">Cell inner membrane</location>
        <topology evidence="1">Multi-pass membrane protein</topology>
    </subcellularLocation>
    <subcellularLocation>
        <location evidence="9">Cell membrane</location>
        <topology evidence="9">Multi-pass membrane protein</topology>
    </subcellularLocation>
</comment>
<evidence type="ECO:0000256" key="4">
    <source>
        <dbReference type="ARBA" id="ARBA00022519"/>
    </source>
</evidence>
<feature type="transmembrane region" description="Helical" evidence="10">
    <location>
        <begin position="221"/>
        <end position="247"/>
    </location>
</feature>
<organism evidence="13 14">
    <name type="scientific">Brenneria goodwinii</name>
    <dbReference type="NCBI Taxonomy" id="1109412"/>
    <lineage>
        <taxon>Bacteria</taxon>
        <taxon>Pseudomonadati</taxon>
        <taxon>Pseudomonadota</taxon>
        <taxon>Gammaproteobacteria</taxon>
        <taxon>Enterobacterales</taxon>
        <taxon>Pectobacteriaceae</taxon>
        <taxon>Brenneria</taxon>
    </lineage>
</organism>
<dbReference type="STRING" id="1109412.BN1221_03906"/>
<keyword evidence="9" id="KW-0645">Protease</keyword>
<dbReference type="InterPro" id="IPR000045">
    <property type="entry name" value="Prepilin_IV_endopep_pep"/>
</dbReference>
<evidence type="ECO:0000259" key="11">
    <source>
        <dbReference type="Pfam" id="PF01478"/>
    </source>
</evidence>
<feature type="transmembrane region" description="Helical" evidence="10">
    <location>
        <begin position="259"/>
        <end position="278"/>
    </location>
</feature>
<evidence type="ECO:0000259" key="12">
    <source>
        <dbReference type="Pfam" id="PF06750"/>
    </source>
</evidence>
<dbReference type="PANTHER" id="PTHR30487">
    <property type="entry name" value="TYPE 4 PREPILIN-LIKE PROTEINS LEADER PEPTIDE-PROCESSING ENZYME"/>
    <property type="match status" value="1"/>
</dbReference>
<dbReference type="PRINTS" id="PR00864">
    <property type="entry name" value="PREPILNPTASE"/>
</dbReference>
<keyword evidence="9" id="KW-0511">Multifunctional enzyme</keyword>
<evidence type="ECO:0000256" key="3">
    <source>
        <dbReference type="ARBA" id="ARBA00022475"/>
    </source>
</evidence>
<protein>
    <recommendedName>
        <fullName evidence="9">Prepilin leader peptidase/N-methyltransferase</fullName>
        <ecNumber evidence="9">2.1.1.-</ecNumber>
        <ecNumber evidence="9">3.4.23.43</ecNumber>
    </recommendedName>
</protein>
<evidence type="ECO:0000256" key="2">
    <source>
        <dbReference type="ARBA" id="ARBA00005801"/>
    </source>
</evidence>
<evidence type="ECO:0000256" key="6">
    <source>
        <dbReference type="ARBA" id="ARBA00022989"/>
    </source>
</evidence>
<comment type="catalytic activity">
    <reaction evidence="9">
        <text>Typically cleaves a -Gly-|-Phe- bond to release an N-terminal, basic peptide of 5-8 residues from type IV prepilin, and then N-methylates the new N-terminal amino group, the methyl donor being S-adenosyl-L-methionine.</text>
        <dbReference type="EC" id="3.4.23.43"/>
    </reaction>
</comment>
<evidence type="ECO:0000256" key="9">
    <source>
        <dbReference type="RuleBase" id="RU003794"/>
    </source>
</evidence>
<evidence type="ECO:0000256" key="8">
    <source>
        <dbReference type="RuleBase" id="RU003793"/>
    </source>
</evidence>
<dbReference type="InterPro" id="IPR050882">
    <property type="entry name" value="Prepilin_peptidase/N-MTase"/>
</dbReference>
<dbReference type="Pfam" id="PF06750">
    <property type="entry name" value="A24_N_bact"/>
    <property type="match status" value="1"/>
</dbReference>
<feature type="transmembrane region" description="Helical" evidence="10">
    <location>
        <begin position="181"/>
        <end position="201"/>
    </location>
</feature>
<gene>
    <name evidence="13" type="ORF">BN1221_03906</name>
</gene>
<dbReference type="GO" id="GO:0004190">
    <property type="term" value="F:aspartic-type endopeptidase activity"/>
    <property type="evidence" value="ECO:0007669"/>
    <property type="project" value="UniProtKB-EC"/>
</dbReference>
<keyword evidence="14" id="KW-1185">Reference proteome</keyword>